<keyword evidence="4" id="KW-0472">Membrane</keyword>
<evidence type="ECO:0008006" key="9">
    <source>
        <dbReference type="Google" id="ProtNLM"/>
    </source>
</evidence>
<dbReference type="SUPFAM" id="SSF110997">
    <property type="entry name" value="Sporulation related repeat"/>
    <property type="match status" value="1"/>
</dbReference>
<organism evidence="7 8">
    <name type="scientific">Candidatus Litorirhabdus singularis</name>
    <dbReference type="NCBI Taxonomy" id="2518993"/>
    <lineage>
        <taxon>Bacteria</taxon>
        <taxon>Pseudomonadati</taxon>
        <taxon>Pseudomonadota</taxon>
        <taxon>Gammaproteobacteria</taxon>
        <taxon>Cellvibrionales</taxon>
        <taxon>Halieaceae</taxon>
        <taxon>Candidatus Litorirhabdus</taxon>
    </lineage>
</organism>
<evidence type="ECO:0000313" key="7">
    <source>
        <dbReference type="EMBL" id="MCX2979343.1"/>
    </source>
</evidence>
<dbReference type="PROSITE" id="PS51724">
    <property type="entry name" value="SPOR"/>
    <property type="match status" value="1"/>
</dbReference>
<dbReference type="InterPro" id="IPR007730">
    <property type="entry name" value="SPOR-like_dom"/>
</dbReference>
<accession>A0ABT3TAM3</accession>
<feature type="coiled-coil region" evidence="2">
    <location>
        <begin position="243"/>
        <end position="277"/>
    </location>
</feature>
<dbReference type="RefSeq" id="WP_279243346.1">
    <property type="nucleotide sequence ID" value="NZ_SHNN01000001.1"/>
</dbReference>
<sequence>MGLNNVLLISELPADFYTLTAALERARPERFQTRTVNTSEQPVDALLDPDNDAIILAFTLETEYLLRLAQKKQLLTPIIVMLDQTAEVQIEKLKQAGAIDYVVRGLINDDMLHRILDYAIALKDARQEQRVLLSEQERLRDAANTARAQVAAAGGSIAPEREQPREAISKSTPAGQQQRVAAAVTRTVAPQAPPLAVAQSASQTPKQRFAGGVGPMLGASAAFVLLTLGIILFNQRLISDDRMSQLEANSKMLVTEFAELKTELAAAERELAVALQNHDDKRIAEPAPIKPATNPLGSDSDLASSIPTKIAAEPPTLLPLESAAMTVISPPVTAVLSNPPSPQPSPDGGATSTVTPAVTTEQSWFINLGSFSNETAALKVAARITDFPWPSQISAISRGERKLYRVRIVNLPSQAAAVEAAAAYRREYGGDAPWIGN</sequence>
<proteinExistence type="predicted"/>
<evidence type="ECO:0000256" key="1">
    <source>
        <dbReference type="PROSITE-ProRule" id="PRU00169"/>
    </source>
</evidence>
<keyword evidence="4" id="KW-0812">Transmembrane</keyword>
<dbReference type="InterPro" id="IPR011006">
    <property type="entry name" value="CheY-like_superfamily"/>
</dbReference>
<keyword evidence="2" id="KW-0175">Coiled coil</keyword>
<keyword evidence="4" id="KW-1133">Transmembrane helix</keyword>
<dbReference type="Proteomes" id="UP001143362">
    <property type="component" value="Unassembled WGS sequence"/>
</dbReference>
<evidence type="ECO:0000256" key="2">
    <source>
        <dbReference type="SAM" id="Coils"/>
    </source>
</evidence>
<dbReference type="SUPFAM" id="SSF52172">
    <property type="entry name" value="CheY-like"/>
    <property type="match status" value="1"/>
</dbReference>
<evidence type="ECO:0000313" key="8">
    <source>
        <dbReference type="Proteomes" id="UP001143362"/>
    </source>
</evidence>
<evidence type="ECO:0000259" key="6">
    <source>
        <dbReference type="PROSITE" id="PS51724"/>
    </source>
</evidence>
<comment type="caution">
    <text evidence="1">Lacks conserved residue(s) required for the propagation of feature annotation.</text>
</comment>
<evidence type="ECO:0000256" key="4">
    <source>
        <dbReference type="SAM" id="Phobius"/>
    </source>
</evidence>
<keyword evidence="8" id="KW-1185">Reference proteome</keyword>
<evidence type="ECO:0000256" key="3">
    <source>
        <dbReference type="SAM" id="MobiDB-lite"/>
    </source>
</evidence>
<dbReference type="Gene3D" id="3.30.70.1070">
    <property type="entry name" value="Sporulation related repeat"/>
    <property type="match status" value="1"/>
</dbReference>
<dbReference type="Pfam" id="PF05036">
    <property type="entry name" value="SPOR"/>
    <property type="match status" value="1"/>
</dbReference>
<dbReference type="InterPro" id="IPR001789">
    <property type="entry name" value="Sig_transdc_resp-reg_receiver"/>
</dbReference>
<feature type="region of interest" description="Disordered" evidence="3">
    <location>
        <begin position="335"/>
        <end position="354"/>
    </location>
</feature>
<dbReference type="InterPro" id="IPR036680">
    <property type="entry name" value="SPOR-like_sf"/>
</dbReference>
<gene>
    <name evidence="7" type="ORF">EYC98_00525</name>
</gene>
<feature type="compositionally biased region" description="Basic and acidic residues" evidence="3">
    <location>
        <begin position="159"/>
        <end position="168"/>
    </location>
</feature>
<protein>
    <recommendedName>
        <fullName evidence="9">SPOR domain-containing protein</fullName>
    </recommendedName>
</protein>
<dbReference type="EMBL" id="SHNN01000001">
    <property type="protein sequence ID" value="MCX2979343.1"/>
    <property type="molecule type" value="Genomic_DNA"/>
</dbReference>
<name>A0ABT3TAM3_9GAMM</name>
<comment type="caution">
    <text evidence="7">The sequence shown here is derived from an EMBL/GenBank/DDBJ whole genome shotgun (WGS) entry which is preliminary data.</text>
</comment>
<evidence type="ECO:0000259" key="5">
    <source>
        <dbReference type="PROSITE" id="PS50110"/>
    </source>
</evidence>
<feature type="region of interest" description="Disordered" evidence="3">
    <location>
        <begin position="151"/>
        <end position="176"/>
    </location>
</feature>
<feature type="domain" description="Response regulatory" evidence="5">
    <location>
        <begin position="5"/>
        <end position="119"/>
    </location>
</feature>
<feature type="domain" description="SPOR" evidence="6">
    <location>
        <begin position="358"/>
        <end position="437"/>
    </location>
</feature>
<dbReference type="PROSITE" id="PS50110">
    <property type="entry name" value="RESPONSE_REGULATORY"/>
    <property type="match status" value="1"/>
</dbReference>
<feature type="transmembrane region" description="Helical" evidence="4">
    <location>
        <begin position="209"/>
        <end position="233"/>
    </location>
</feature>
<reference evidence="7" key="1">
    <citation type="submission" date="2019-02" db="EMBL/GenBank/DDBJ databases">
        <authorList>
            <person name="Li S.-H."/>
        </authorList>
    </citation>
    <scope>NUCLEOTIDE SEQUENCE</scope>
    <source>
        <strain evidence="7">IMCC14734</strain>
    </source>
</reference>